<dbReference type="Gene3D" id="2.40.10.220">
    <property type="entry name" value="predicted glycosyltransferase like domains"/>
    <property type="match status" value="1"/>
</dbReference>
<keyword evidence="3" id="KW-1185">Reference proteome</keyword>
<evidence type="ECO:0000313" key="2">
    <source>
        <dbReference type="EMBL" id="EON92328.1"/>
    </source>
</evidence>
<dbReference type="AlphaFoldDB" id="R8B166"/>
<dbReference type="Pfam" id="PF07238">
    <property type="entry name" value="PilZ"/>
    <property type="match status" value="1"/>
</dbReference>
<organism evidence="2 3">
    <name type="scientific">Marinobacter lipolyticus SM19</name>
    <dbReference type="NCBI Taxonomy" id="1318628"/>
    <lineage>
        <taxon>Bacteria</taxon>
        <taxon>Pseudomonadati</taxon>
        <taxon>Pseudomonadota</taxon>
        <taxon>Gammaproteobacteria</taxon>
        <taxon>Pseudomonadales</taxon>
        <taxon>Marinobacteraceae</taxon>
        <taxon>Marinobacter</taxon>
    </lineage>
</organism>
<gene>
    <name evidence="2" type="ORF">MARLIPOL_06244</name>
</gene>
<sequence length="90" mass="9794">MVDQDRRGHGRTAMSAQVKVSHEVFGEFLFSTRDISDGGIFIVVEGESFDPAIGDTVEVQVQGLPVPAPVLEMQVVRKSNDGFGLQFADQ</sequence>
<reference evidence="2 3" key="1">
    <citation type="journal article" date="2013" name="Genome Announc.">
        <title>Draft Genome Sequence of the Moderately Halophilic Bacterium Marinobacter lipolyticus Strain SM19.</title>
        <authorList>
            <person name="Papke R.T."/>
            <person name="de la Haba R.R."/>
            <person name="Infante-Dominguez C."/>
            <person name="Perez D."/>
            <person name="Sanchez-Porro C."/>
            <person name="Lapierre P."/>
            <person name="Ventosa A."/>
        </authorList>
    </citation>
    <scope>NUCLEOTIDE SEQUENCE [LARGE SCALE GENOMIC DNA]</scope>
    <source>
        <strain evidence="2 3">SM19</strain>
    </source>
</reference>
<dbReference type="OrthoDB" id="7063880at2"/>
<evidence type="ECO:0000259" key="1">
    <source>
        <dbReference type="Pfam" id="PF07238"/>
    </source>
</evidence>
<comment type="caution">
    <text evidence="2">The sequence shown here is derived from an EMBL/GenBank/DDBJ whole genome shotgun (WGS) entry which is preliminary data.</text>
</comment>
<feature type="domain" description="PilZ" evidence="1">
    <location>
        <begin position="5"/>
        <end position="88"/>
    </location>
</feature>
<protein>
    <recommendedName>
        <fullName evidence="1">PilZ domain-containing protein</fullName>
    </recommendedName>
</protein>
<dbReference type="PATRIC" id="fig|1318628.3.peg.1249"/>
<dbReference type="RefSeq" id="WP_012137253.1">
    <property type="nucleotide sequence ID" value="NZ_KE007317.1"/>
</dbReference>
<dbReference type="STRING" id="1318628.MARLIPOL_06244"/>
<name>R8B166_9GAMM</name>
<dbReference type="InterPro" id="IPR009875">
    <property type="entry name" value="PilZ_domain"/>
</dbReference>
<accession>R8B166</accession>
<dbReference type="Proteomes" id="UP000016540">
    <property type="component" value="Unassembled WGS sequence"/>
</dbReference>
<dbReference type="HOGENOM" id="CLU_188316_0_0_6"/>
<dbReference type="EMBL" id="ASAD01000010">
    <property type="protein sequence ID" value="EON92328.1"/>
    <property type="molecule type" value="Genomic_DNA"/>
</dbReference>
<dbReference type="eggNOG" id="ENOG503344J">
    <property type="taxonomic scope" value="Bacteria"/>
</dbReference>
<proteinExistence type="predicted"/>
<dbReference type="SUPFAM" id="SSF141371">
    <property type="entry name" value="PilZ domain-like"/>
    <property type="match status" value="1"/>
</dbReference>
<dbReference type="GO" id="GO:0035438">
    <property type="term" value="F:cyclic-di-GMP binding"/>
    <property type="evidence" value="ECO:0007669"/>
    <property type="project" value="InterPro"/>
</dbReference>
<evidence type="ECO:0000313" key="3">
    <source>
        <dbReference type="Proteomes" id="UP000016540"/>
    </source>
</evidence>